<dbReference type="RefSeq" id="WP_050428812.1">
    <property type="nucleotide sequence ID" value="NZ_CP012159.1"/>
</dbReference>
<evidence type="ECO:0000313" key="1">
    <source>
        <dbReference type="EMBL" id="AKT36268.1"/>
    </source>
</evidence>
<accession>A0A0K1E6R7</accession>
<protein>
    <submittedName>
        <fullName evidence="1">Uncharacterized protein</fullName>
    </submittedName>
</protein>
<proteinExistence type="predicted"/>
<dbReference type="OrthoDB" id="5509830at2"/>
<dbReference type="Pfam" id="PF10698">
    <property type="entry name" value="DUF2505"/>
    <property type="match status" value="1"/>
</dbReference>
<keyword evidence="2" id="KW-1185">Reference proteome</keyword>
<dbReference type="InterPro" id="IPR019639">
    <property type="entry name" value="DUF2505"/>
</dbReference>
<organism evidence="1 2">
    <name type="scientific">Chondromyces crocatus</name>
    <dbReference type="NCBI Taxonomy" id="52"/>
    <lineage>
        <taxon>Bacteria</taxon>
        <taxon>Pseudomonadati</taxon>
        <taxon>Myxococcota</taxon>
        <taxon>Polyangia</taxon>
        <taxon>Polyangiales</taxon>
        <taxon>Polyangiaceae</taxon>
        <taxon>Chondromyces</taxon>
    </lineage>
</organism>
<sequence length="179" mass="19891">MRFSIVHELDAPFDAVSLALLSPELGPRLGQRVNSLESVVTVEHAIHEGEMRRVLRFQAAAPLSVFKGYDLARDAMAWDEIFHYKLAGGASSWRIAPVALEGSAGSGEKKGRERWKDHFRAEGTYRLEALPGGRTRRSVEGMLDVRLSMIGALVERMALVEVRKTYDAEADTLRELAVV</sequence>
<dbReference type="AlphaFoldDB" id="A0A0K1E6R7"/>
<name>A0A0K1E6R7_CHOCO</name>
<reference evidence="1 2" key="1">
    <citation type="submission" date="2015-07" db="EMBL/GenBank/DDBJ databases">
        <title>Genome analysis of myxobacterium Chondromyces crocatus Cm c5 reveals a high potential for natural compound synthesis and the genetic basis for the loss of fruiting body formation.</title>
        <authorList>
            <person name="Zaburannyi N."/>
            <person name="Bunk B."/>
            <person name="Maier J."/>
            <person name="Overmann J."/>
            <person name="Mueller R."/>
        </authorList>
    </citation>
    <scope>NUCLEOTIDE SEQUENCE [LARGE SCALE GENOMIC DNA]</scope>
    <source>
        <strain evidence="1 2">Cm c5</strain>
    </source>
</reference>
<evidence type="ECO:0000313" key="2">
    <source>
        <dbReference type="Proteomes" id="UP000067626"/>
    </source>
</evidence>
<dbReference type="STRING" id="52.CMC5_003820"/>
<dbReference type="KEGG" id="ccro:CMC5_003820"/>
<dbReference type="EMBL" id="CP012159">
    <property type="protein sequence ID" value="AKT36268.1"/>
    <property type="molecule type" value="Genomic_DNA"/>
</dbReference>
<dbReference type="Proteomes" id="UP000067626">
    <property type="component" value="Chromosome"/>
</dbReference>
<gene>
    <name evidence="1" type="ORF">CMC5_003820</name>
</gene>